<organism evidence="3 4">
    <name type="scientific">Bordetella genomosp. 5</name>
    <dbReference type="NCBI Taxonomy" id="1395608"/>
    <lineage>
        <taxon>Bacteria</taxon>
        <taxon>Pseudomonadati</taxon>
        <taxon>Pseudomonadota</taxon>
        <taxon>Betaproteobacteria</taxon>
        <taxon>Burkholderiales</taxon>
        <taxon>Alcaligenaceae</taxon>
        <taxon>Bordetella</taxon>
    </lineage>
</organism>
<comment type="similarity">
    <text evidence="1">Belongs to the short-chain dehydrogenases/reductases (SDR) family.</text>
</comment>
<dbReference type="EMBL" id="NEVP01000004">
    <property type="protein sequence ID" value="OZI53615.1"/>
    <property type="molecule type" value="Genomic_DNA"/>
</dbReference>
<comment type="caution">
    <text evidence="3">The sequence shown here is derived from an EMBL/GenBank/DDBJ whole genome shotgun (WGS) entry which is preliminary data.</text>
</comment>
<proteinExistence type="inferred from homology"/>
<dbReference type="Pfam" id="PF13561">
    <property type="entry name" value="adh_short_C2"/>
    <property type="match status" value="1"/>
</dbReference>
<dbReference type="InterPro" id="IPR002347">
    <property type="entry name" value="SDR_fam"/>
</dbReference>
<dbReference type="OrthoDB" id="8888385at2"/>
<gene>
    <name evidence="3" type="ORF">CAL25_06480</name>
</gene>
<dbReference type="PRINTS" id="PR00081">
    <property type="entry name" value="GDHRDH"/>
</dbReference>
<dbReference type="PANTHER" id="PTHR42879:SF2">
    <property type="entry name" value="3-OXOACYL-[ACYL-CARRIER-PROTEIN] REDUCTASE FABG"/>
    <property type="match status" value="1"/>
</dbReference>
<name>A0A261TW34_9BORD</name>
<keyword evidence="2" id="KW-0560">Oxidoreductase</keyword>
<dbReference type="Proteomes" id="UP000216913">
    <property type="component" value="Unassembled WGS sequence"/>
</dbReference>
<reference evidence="3 4" key="1">
    <citation type="submission" date="2017-05" db="EMBL/GenBank/DDBJ databases">
        <title>Complete and WGS of Bordetella genogroups.</title>
        <authorList>
            <person name="Spilker T."/>
            <person name="LiPuma J."/>
        </authorList>
    </citation>
    <scope>NUCLEOTIDE SEQUENCE [LARGE SCALE GENOMIC DNA]</scope>
    <source>
        <strain evidence="3 4">AU10456</strain>
    </source>
</reference>
<evidence type="ECO:0000256" key="2">
    <source>
        <dbReference type="ARBA" id="ARBA00023002"/>
    </source>
</evidence>
<dbReference type="Gene3D" id="3.40.50.720">
    <property type="entry name" value="NAD(P)-binding Rossmann-like Domain"/>
    <property type="match status" value="1"/>
</dbReference>
<dbReference type="PRINTS" id="PR00080">
    <property type="entry name" value="SDRFAMILY"/>
</dbReference>
<dbReference type="SUPFAM" id="SSF51735">
    <property type="entry name" value="NAD(P)-binding Rossmann-fold domains"/>
    <property type="match status" value="1"/>
</dbReference>
<evidence type="ECO:0000313" key="3">
    <source>
        <dbReference type="EMBL" id="OZI53615.1"/>
    </source>
</evidence>
<evidence type="ECO:0000313" key="4">
    <source>
        <dbReference type="Proteomes" id="UP000216913"/>
    </source>
</evidence>
<dbReference type="AlphaFoldDB" id="A0A261TW34"/>
<dbReference type="FunFam" id="3.40.50.720:FF:000173">
    <property type="entry name" value="3-oxoacyl-[acyl-carrier protein] reductase"/>
    <property type="match status" value="1"/>
</dbReference>
<evidence type="ECO:0000256" key="1">
    <source>
        <dbReference type="ARBA" id="ARBA00006484"/>
    </source>
</evidence>
<accession>A0A261TW34</accession>
<dbReference type="InterPro" id="IPR036291">
    <property type="entry name" value="NAD(P)-bd_dom_sf"/>
</dbReference>
<dbReference type="InterPro" id="IPR050259">
    <property type="entry name" value="SDR"/>
</dbReference>
<dbReference type="GO" id="GO:0016491">
    <property type="term" value="F:oxidoreductase activity"/>
    <property type="evidence" value="ECO:0007669"/>
    <property type="project" value="UniProtKB-KW"/>
</dbReference>
<dbReference type="PANTHER" id="PTHR42879">
    <property type="entry name" value="3-OXOACYL-(ACYL-CARRIER-PROTEIN) REDUCTASE"/>
    <property type="match status" value="1"/>
</dbReference>
<keyword evidence="4" id="KW-1185">Reference proteome</keyword>
<sequence length="252" mass="26499">MMGHDKFKVALVTGAAGGIGAATARELHASGFRVVMWDVAGQFPAELENDKERVMTQTVDVTDASRIDAALAEVRDRWGGISVLINNAGISPKTPDGKGRGILDVSAQEWKSVVDINLTSLLTLIQKTAPDMMGQEWGRIVNLSSQAARTRSTVPGVAYVCTKTAVLGLTRYAAEELGPYGITCNAVTPGRIASPMTASAGAEVTARLNSSTPLRRMGTPEEVAKAIAFFCAPSGDFISGAVLDVNGGLFMQ</sequence>
<protein>
    <submittedName>
        <fullName evidence="3">Acetoacetyl-CoA reductase</fullName>
    </submittedName>
</protein>